<reference evidence="8 9" key="1">
    <citation type="submission" date="2019-12" db="EMBL/GenBank/DDBJ databases">
        <authorList>
            <person name="Zhao J."/>
        </authorList>
    </citation>
    <scope>NUCLEOTIDE SEQUENCE [LARGE SCALE GENOMIC DNA]</scope>
    <source>
        <strain evidence="8 9">S-15</strain>
    </source>
</reference>
<keyword evidence="9" id="KW-1185">Reference proteome</keyword>
<evidence type="ECO:0000256" key="1">
    <source>
        <dbReference type="ARBA" id="ARBA00004533"/>
    </source>
</evidence>
<keyword evidence="7" id="KW-0812">Transmembrane</keyword>
<dbReference type="GO" id="GO:0009247">
    <property type="term" value="P:glycolipid biosynthetic process"/>
    <property type="evidence" value="ECO:0007669"/>
    <property type="project" value="UniProtKB-ARBA"/>
</dbReference>
<dbReference type="InterPro" id="IPR004960">
    <property type="entry name" value="LipA_acyltrans"/>
</dbReference>
<sequence length="294" mass="34198">MLSRLLYYLIIKPISLLPFWVIYRISDLVFVIIYFVVGYRKKVVFGNIQRSFPEKSPKEVKAIMFKFYRHFCDLILESIKGFSISSKEAQKRMGSEHVEIINNFGKQGKDVVLIGGHYGNWELFAIAVGPTINIKPIALFTPLLNKFFDKKVKASRSRFGLNLLPSNEVKVLMNKDNDGNKMVIFGSDQSPRKTQRAYWMTFLNQETGVQFGAEKFAVTHNCAVVYGHIYRLKRGHYKISYQTICDDASMMEYGEITKAHTRLLEAEIIKEPAYWLWSHKRWKHTRPEGEVLHD</sequence>
<dbReference type="Proteomes" id="UP000470771">
    <property type="component" value="Unassembled WGS sequence"/>
</dbReference>
<keyword evidence="4 8" id="KW-0808">Transferase</keyword>
<dbReference type="Pfam" id="PF03279">
    <property type="entry name" value="Lip_A_acyltrans"/>
    <property type="match status" value="1"/>
</dbReference>
<dbReference type="CDD" id="cd07984">
    <property type="entry name" value="LPLAT_LABLAT-like"/>
    <property type="match status" value="1"/>
</dbReference>
<evidence type="ECO:0000256" key="2">
    <source>
        <dbReference type="ARBA" id="ARBA00022475"/>
    </source>
</evidence>
<comment type="caution">
    <text evidence="8">The sequence shown here is derived from an EMBL/GenBank/DDBJ whole genome shotgun (WGS) entry which is preliminary data.</text>
</comment>
<dbReference type="AlphaFoldDB" id="A0A6N9NF46"/>
<evidence type="ECO:0000256" key="4">
    <source>
        <dbReference type="ARBA" id="ARBA00022679"/>
    </source>
</evidence>
<dbReference type="GO" id="GO:0005886">
    <property type="term" value="C:plasma membrane"/>
    <property type="evidence" value="ECO:0007669"/>
    <property type="project" value="UniProtKB-SubCell"/>
</dbReference>
<feature type="transmembrane region" description="Helical" evidence="7">
    <location>
        <begin position="20"/>
        <end position="39"/>
    </location>
</feature>
<evidence type="ECO:0000256" key="5">
    <source>
        <dbReference type="ARBA" id="ARBA00023136"/>
    </source>
</evidence>
<name>A0A6N9NF46_9FLAO</name>
<dbReference type="GO" id="GO:0016746">
    <property type="term" value="F:acyltransferase activity"/>
    <property type="evidence" value="ECO:0007669"/>
    <property type="project" value="UniProtKB-KW"/>
</dbReference>
<dbReference type="EMBL" id="WWNE01000004">
    <property type="protein sequence ID" value="NBG65268.1"/>
    <property type="molecule type" value="Genomic_DNA"/>
</dbReference>
<evidence type="ECO:0000256" key="7">
    <source>
        <dbReference type="SAM" id="Phobius"/>
    </source>
</evidence>
<accession>A0A6N9NF46</accession>
<keyword evidence="6 8" id="KW-0012">Acyltransferase</keyword>
<keyword evidence="2" id="KW-1003">Cell membrane</keyword>
<dbReference type="PANTHER" id="PTHR30606">
    <property type="entry name" value="LIPID A BIOSYNTHESIS LAUROYL ACYLTRANSFERASE"/>
    <property type="match status" value="1"/>
</dbReference>
<comment type="subcellular location">
    <subcellularLocation>
        <location evidence="1">Cell inner membrane</location>
    </subcellularLocation>
</comment>
<evidence type="ECO:0000313" key="8">
    <source>
        <dbReference type="EMBL" id="NBG65268.1"/>
    </source>
</evidence>
<gene>
    <name evidence="8" type="ORF">GQN54_04020</name>
</gene>
<evidence type="ECO:0000313" key="9">
    <source>
        <dbReference type="Proteomes" id="UP000470771"/>
    </source>
</evidence>
<protein>
    <submittedName>
        <fullName evidence="8">Lipid A biosynthesis acyltransferase</fullName>
    </submittedName>
</protein>
<keyword evidence="5 7" id="KW-0472">Membrane</keyword>
<organism evidence="8 9">
    <name type="scientific">Acidiluteibacter ferrifornacis</name>
    <dbReference type="NCBI Taxonomy" id="2692424"/>
    <lineage>
        <taxon>Bacteria</taxon>
        <taxon>Pseudomonadati</taxon>
        <taxon>Bacteroidota</taxon>
        <taxon>Flavobacteriia</taxon>
        <taxon>Flavobacteriales</taxon>
        <taxon>Cryomorphaceae</taxon>
        <taxon>Acidiluteibacter</taxon>
    </lineage>
</organism>
<dbReference type="RefSeq" id="WP_160632224.1">
    <property type="nucleotide sequence ID" value="NZ_WWNE01000004.1"/>
</dbReference>
<proteinExistence type="predicted"/>
<keyword evidence="7" id="KW-1133">Transmembrane helix</keyword>
<evidence type="ECO:0000256" key="6">
    <source>
        <dbReference type="ARBA" id="ARBA00023315"/>
    </source>
</evidence>
<evidence type="ECO:0000256" key="3">
    <source>
        <dbReference type="ARBA" id="ARBA00022519"/>
    </source>
</evidence>
<keyword evidence="3" id="KW-0997">Cell inner membrane</keyword>
<dbReference type="PANTHER" id="PTHR30606:SF10">
    <property type="entry name" value="PHOSPHATIDYLINOSITOL MANNOSIDE ACYLTRANSFERASE"/>
    <property type="match status" value="1"/>
</dbReference>